<dbReference type="InterPro" id="IPR013087">
    <property type="entry name" value="Znf_C2H2_type"/>
</dbReference>
<dbReference type="SMART" id="SM00355">
    <property type="entry name" value="ZnF_C2H2"/>
    <property type="match status" value="2"/>
</dbReference>
<feature type="domain" description="C2H2-type" evidence="1">
    <location>
        <begin position="26"/>
        <end position="53"/>
    </location>
</feature>
<evidence type="ECO:0000259" key="1">
    <source>
        <dbReference type="SMART" id="SM00355"/>
    </source>
</evidence>
<proteinExistence type="predicted"/>
<organism evidence="2 3">
    <name type="scientific">Choiromyces venosus 120613-1</name>
    <dbReference type="NCBI Taxonomy" id="1336337"/>
    <lineage>
        <taxon>Eukaryota</taxon>
        <taxon>Fungi</taxon>
        <taxon>Dikarya</taxon>
        <taxon>Ascomycota</taxon>
        <taxon>Pezizomycotina</taxon>
        <taxon>Pezizomycetes</taxon>
        <taxon>Pezizales</taxon>
        <taxon>Tuberaceae</taxon>
        <taxon>Choiromyces</taxon>
    </lineage>
</organism>
<dbReference type="EMBL" id="ML120380">
    <property type="protein sequence ID" value="RPB00409.1"/>
    <property type="molecule type" value="Genomic_DNA"/>
</dbReference>
<feature type="domain" description="C2H2-type" evidence="1">
    <location>
        <begin position="60"/>
        <end position="89"/>
    </location>
</feature>
<protein>
    <recommendedName>
        <fullName evidence="1">C2H2-type domain-containing protein</fullName>
    </recommendedName>
</protein>
<gene>
    <name evidence="2" type="ORF">L873DRAFT_1843024</name>
</gene>
<dbReference type="Gene3D" id="3.30.160.60">
    <property type="entry name" value="Classic Zinc Finger"/>
    <property type="match status" value="1"/>
</dbReference>
<dbReference type="Proteomes" id="UP000276215">
    <property type="component" value="Unassembled WGS sequence"/>
</dbReference>
<sequence length="95" mass="10561">MGPRIPCEFTTYSGNSSLNKRQIHSCTCPIPGCTTLIPFSTFGGLKRHLRAKHYGDGRRHDCPVSGCKNVGENGIKRRDNLLAHIRNVHPPHQAE</sequence>
<dbReference type="AlphaFoldDB" id="A0A3N4JTR3"/>
<accession>A0A3N4JTR3</accession>
<name>A0A3N4JTR3_9PEZI</name>
<evidence type="ECO:0000313" key="3">
    <source>
        <dbReference type="Proteomes" id="UP000276215"/>
    </source>
</evidence>
<dbReference type="STRING" id="1336337.A0A3N4JTR3"/>
<keyword evidence="3" id="KW-1185">Reference proteome</keyword>
<evidence type="ECO:0000313" key="2">
    <source>
        <dbReference type="EMBL" id="RPB00409.1"/>
    </source>
</evidence>
<dbReference type="OrthoDB" id="2687452at2759"/>
<reference evidence="2 3" key="1">
    <citation type="journal article" date="2018" name="Nat. Ecol. Evol.">
        <title>Pezizomycetes genomes reveal the molecular basis of ectomycorrhizal truffle lifestyle.</title>
        <authorList>
            <person name="Murat C."/>
            <person name="Payen T."/>
            <person name="Noel B."/>
            <person name="Kuo A."/>
            <person name="Morin E."/>
            <person name="Chen J."/>
            <person name="Kohler A."/>
            <person name="Krizsan K."/>
            <person name="Balestrini R."/>
            <person name="Da Silva C."/>
            <person name="Montanini B."/>
            <person name="Hainaut M."/>
            <person name="Levati E."/>
            <person name="Barry K.W."/>
            <person name="Belfiori B."/>
            <person name="Cichocki N."/>
            <person name="Clum A."/>
            <person name="Dockter R.B."/>
            <person name="Fauchery L."/>
            <person name="Guy J."/>
            <person name="Iotti M."/>
            <person name="Le Tacon F."/>
            <person name="Lindquist E.A."/>
            <person name="Lipzen A."/>
            <person name="Malagnac F."/>
            <person name="Mello A."/>
            <person name="Molinier V."/>
            <person name="Miyauchi S."/>
            <person name="Poulain J."/>
            <person name="Riccioni C."/>
            <person name="Rubini A."/>
            <person name="Sitrit Y."/>
            <person name="Splivallo R."/>
            <person name="Traeger S."/>
            <person name="Wang M."/>
            <person name="Zifcakova L."/>
            <person name="Wipf D."/>
            <person name="Zambonelli A."/>
            <person name="Paolocci F."/>
            <person name="Nowrousian M."/>
            <person name="Ottonello S."/>
            <person name="Baldrian P."/>
            <person name="Spatafora J.W."/>
            <person name="Henrissat B."/>
            <person name="Nagy L.G."/>
            <person name="Aury J.M."/>
            <person name="Wincker P."/>
            <person name="Grigoriev I.V."/>
            <person name="Bonfante P."/>
            <person name="Martin F.M."/>
        </authorList>
    </citation>
    <scope>NUCLEOTIDE SEQUENCE [LARGE SCALE GENOMIC DNA]</scope>
    <source>
        <strain evidence="2 3">120613-1</strain>
    </source>
</reference>